<sequence>MIRVTGFDVPYPASRLEEYFLPDLDRVIEAAEQVMRY</sequence>
<protein>
    <submittedName>
        <fullName evidence="1">Unannotated protein</fullName>
    </submittedName>
</protein>
<dbReference type="AlphaFoldDB" id="A0A6J6TBR7"/>
<evidence type="ECO:0000313" key="1">
    <source>
        <dbReference type="EMBL" id="CAB4744285.1"/>
    </source>
</evidence>
<accession>A0A6J6TBR7</accession>
<name>A0A6J6TBR7_9ZZZZ</name>
<dbReference type="EMBL" id="CAEZZA010000056">
    <property type="protein sequence ID" value="CAB4744285.1"/>
    <property type="molecule type" value="Genomic_DNA"/>
</dbReference>
<dbReference type="InterPro" id="IPR009014">
    <property type="entry name" value="Transketo_C/PFOR_II"/>
</dbReference>
<gene>
    <name evidence="1" type="ORF">UFOPK2809_00539</name>
</gene>
<organism evidence="1">
    <name type="scientific">freshwater metagenome</name>
    <dbReference type="NCBI Taxonomy" id="449393"/>
    <lineage>
        <taxon>unclassified sequences</taxon>
        <taxon>metagenomes</taxon>
        <taxon>ecological metagenomes</taxon>
    </lineage>
</organism>
<dbReference type="Gene3D" id="3.40.50.920">
    <property type="match status" value="1"/>
</dbReference>
<reference evidence="1" key="1">
    <citation type="submission" date="2020-05" db="EMBL/GenBank/DDBJ databases">
        <authorList>
            <person name="Chiriac C."/>
            <person name="Salcher M."/>
            <person name="Ghai R."/>
            <person name="Kavagutti S V."/>
        </authorList>
    </citation>
    <scope>NUCLEOTIDE SEQUENCE</scope>
</reference>
<dbReference type="SUPFAM" id="SSF52922">
    <property type="entry name" value="TK C-terminal domain-like"/>
    <property type="match status" value="1"/>
</dbReference>
<proteinExistence type="predicted"/>